<evidence type="ECO:0000256" key="1">
    <source>
        <dbReference type="PROSITE-ProRule" id="PRU00325"/>
    </source>
</evidence>
<dbReference type="AlphaFoldDB" id="A0A5R9KAY6"/>
<keyword evidence="1" id="KW-0862">Zinc</keyword>
<keyword evidence="1" id="KW-0479">Metal-binding</keyword>
<dbReference type="GO" id="GO:0008270">
    <property type="term" value="F:zinc ion binding"/>
    <property type="evidence" value="ECO:0007669"/>
    <property type="project" value="UniProtKB-KW"/>
</dbReference>
<evidence type="ECO:0000313" key="3">
    <source>
        <dbReference type="EMBL" id="TLU91934.1"/>
    </source>
</evidence>
<organism evidence="3 4">
    <name type="scientific">Dyadobacter sediminis</name>
    <dbReference type="NCBI Taxonomy" id="1493691"/>
    <lineage>
        <taxon>Bacteria</taxon>
        <taxon>Pseudomonadati</taxon>
        <taxon>Bacteroidota</taxon>
        <taxon>Cytophagia</taxon>
        <taxon>Cytophagales</taxon>
        <taxon>Spirosomataceae</taxon>
        <taxon>Dyadobacter</taxon>
    </lineage>
</organism>
<proteinExistence type="predicted"/>
<name>A0A5R9KAY6_9BACT</name>
<comment type="caution">
    <text evidence="3">The sequence shown here is derived from an EMBL/GenBank/DDBJ whole genome shotgun (WGS) entry which is preliminary data.</text>
</comment>
<accession>A0A5R9KAY6</accession>
<dbReference type="Pfam" id="PF04434">
    <property type="entry name" value="SWIM"/>
    <property type="match status" value="1"/>
</dbReference>
<sequence>MQYTRDQVLQLAPDDASAKAGQQLANHAKWVTKSMHSKALWGDCQGSGKTPYITIIDLQNIAFKCSCPSRKFPCKHGLGLLLLYSQQSDVFTKSEELPQHVSEWLNKREGKEAAKELKETGPPDEAAQAKRIAAREKKVDAGIEELRLWIKDAVRTGIMNVPQNSYRFSQNITARMVDAQAGGLANQLRQIHNIHFYEEGWHRALIKRLSGIYLITEAFRHIDMLPQEMAKEIQTLIGWITTKEEVLQGTPVRDTWVVLSVSVTEDQNLSTEKIWLYSLTEKRFALLLHFYAASQIPQHFLFPGLHIEADVVFFPGLTPLRALIKEQRTVPATGIQIEADHSVQSVYHKITAQLAQNPFAEQIPFLLNNVQVTFRDKTWLLYDHDKQGFAIANPEEACWRILAFTRGKAFSCFGIYENEQFSIHTLWSPDKTYFIK</sequence>
<dbReference type="PROSITE" id="PS50966">
    <property type="entry name" value="ZF_SWIM"/>
    <property type="match status" value="1"/>
</dbReference>
<evidence type="ECO:0000259" key="2">
    <source>
        <dbReference type="PROSITE" id="PS50966"/>
    </source>
</evidence>
<gene>
    <name evidence="3" type="ORF">FEM55_14300</name>
</gene>
<keyword evidence="4" id="KW-1185">Reference proteome</keyword>
<protein>
    <submittedName>
        <fullName evidence="3">SWIM zinc finger family protein</fullName>
    </submittedName>
</protein>
<reference evidence="3 4" key="1">
    <citation type="submission" date="2019-05" db="EMBL/GenBank/DDBJ databases">
        <authorList>
            <person name="Qu J.-H."/>
        </authorList>
    </citation>
    <scope>NUCLEOTIDE SEQUENCE [LARGE SCALE GENOMIC DNA]</scope>
    <source>
        <strain evidence="3 4">Z12</strain>
    </source>
</reference>
<evidence type="ECO:0000313" key="4">
    <source>
        <dbReference type="Proteomes" id="UP000309788"/>
    </source>
</evidence>
<feature type="domain" description="SWIM-type" evidence="2">
    <location>
        <begin position="52"/>
        <end position="85"/>
    </location>
</feature>
<dbReference type="RefSeq" id="WP_138282043.1">
    <property type="nucleotide sequence ID" value="NZ_BMGE01000003.1"/>
</dbReference>
<dbReference type="EMBL" id="VCEI01000025">
    <property type="protein sequence ID" value="TLU91934.1"/>
    <property type="molecule type" value="Genomic_DNA"/>
</dbReference>
<keyword evidence="1" id="KW-0863">Zinc-finger</keyword>
<dbReference type="OrthoDB" id="9816340at2"/>
<dbReference type="Proteomes" id="UP000309788">
    <property type="component" value="Unassembled WGS sequence"/>
</dbReference>
<dbReference type="InterPro" id="IPR007527">
    <property type="entry name" value="Znf_SWIM"/>
</dbReference>